<dbReference type="SUPFAM" id="SSF52283">
    <property type="entry name" value="Formate/glycerate dehydrogenase catalytic domain-like"/>
    <property type="match status" value="1"/>
</dbReference>
<dbReference type="AlphaFoldDB" id="A0A644UM54"/>
<dbReference type="Pfam" id="PF02826">
    <property type="entry name" value="2-Hacid_dh_C"/>
    <property type="match status" value="1"/>
</dbReference>
<accession>A0A644UM54</accession>
<protein>
    <submittedName>
        <fullName evidence="5">Hydroxypyruvate reductase</fullName>
        <ecNumber evidence="5">1.1.1.81</ecNumber>
    </submittedName>
</protein>
<dbReference type="InterPro" id="IPR058205">
    <property type="entry name" value="D-LDH-like"/>
</dbReference>
<evidence type="ECO:0000313" key="5">
    <source>
        <dbReference type="EMBL" id="MPL79793.1"/>
    </source>
</evidence>
<dbReference type="GO" id="GO:0051287">
    <property type="term" value="F:NAD binding"/>
    <property type="evidence" value="ECO:0007669"/>
    <property type="project" value="InterPro"/>
</dbReference>
<comment type="caution">
    <text evidence="5">The sequence shown here is derived from an EMBL/GenBank/DDBJ whole genome shotgun (WGS) entry which is preliminary data.</text>
</comment>
<comment type="similarity">
    <text evidence="1">Belongs to the D-isomer specific 2-hydroxyacid dehydrogenase family.</text>
</comment>
<dbReference type="EC" id="1.1.1.81" evidence="5"/>
<dbReference type="PANTHER" id="PTHR43026">
    <property type="entry name" value="2-HYDROXYACID DEHYDROGENASE HOMOLOG 1-RELATED"/>
    <property type="match status" value="1"/>
</dbReference>
<feature type="domain" description="D-isomer specific 2-hydroxyacid dehydrogenase NAD-binding" evidence="4">
    <location>
        <begin position="105"/>
        <end position="289"/>
    </location>
</feature>
<evidence type="ECO:0000256" key="2">
    <source>
        <dbReference type="ARBA" id="ARBA00023027"/>
    </source>
</evidence>
<dbReference type="InterPro" id="IPR036291">
    <property type="entry name" value="NAD(P)-bd_dom_sf"/>
</dbReference>
<sequence>MKALIIDSAHKVLIDNLKEAGIEVIHKPNYQREDILREIGDYEVVVIRSKIVIDREVIDKAVKLKCIARVGAGMDAIDIDYAENKGIKCLNSPEGNRDAVGEHALGMLLCLFNKLSIADHQVRKGIWRREDNRGLEIKGKTIGLIGYGNMGNSFAQRLMGFDCRTIAYDKYKTNYSNQYAHEVSLETIFKESDILSLHVPLTEETKYMVEKDFLSKFQKPIYLINTARGKVVKTKDLVDKLKEGKVLGVCLDVLEYEAFSSELCAENNIPQDLIELLQMPNAVFSPHVAGWTVESYYKLAFYLSQKIIQALKGVE</sequence>
<evidence type="ECO:0000256" key="1">
    <source>
        <dbReference type="ARBA" id="ARBA00005854"/>
    </source>
</evidence>
<dbReference type="InterPro" id="IPR006139">
    <property type="entry name" value="D-isomer_2_OHA_DH_cat_dom"/>
</dbReference>
<name>A0A644UM54_9ZZZZ</name>
<organism evidence="5">
    <name type="scientific">bioreactor metagenome</name>
    <dbReference type="NCBI Taxonomy" id="1076179"/>
    <lineage>
        <taxon>unclassified sequences</taxon>
        <taxon>metagenomes</taxon>
        <taxon>ecological metagenomes</taxon>
    </lineage>
</organism>
<evidence type="ECO:0000259" key="4">
    <source>
        <dbReference type="Pfam" id="PF02826"/>
    </source>
</evidence>
<dbReference type="GO" id="GO:0016618">
    <property type="term" value="F:hydroxypyruvate reductase [NAD(P)H] activity"/>
    <property type="evidence" value="ECO:0007669"/>
    <property type="project" value="UniProtKB-EC"/>
</dbReference>
<reference evidence="5" key="1">
    <citation type="submission" date="2019-08" db="EMBL/GenBank/DDBJ databases">
        <authorList>
            <person name="Kucharzyk K."/>
            <person name="Murdoch R.W."/>
            <person name="Higgins S."/>
            <person name="Loffler F."/>
        </authorList>
    </citation>
    <scope>NUCLEOTIDE SEQUENCE</scope>
</reference>
<dbReference type="SUPFAM" id="SSF51735">
    <property type="entry name" value="NAD(P)-binding Rossmann-fold domains"/>
    <property type="match status" value="1"/>
</dbReference>
<proteinExistence type="inferred from homology"/>
<evidence type="ECO:0000259" key="3">
    <source>
        <dbReference type="Pfam" id="PF00389"/>
    </source>
</evidence>
<dbReference type="GO" id="GO:0008720">
    <property type="term" value="F:D-lactate dehydrogenase (NAD+) activity"/>
    <property type="evidence" value="ECO:0007669"/>
    <property type="project" value="TreeGrafter"/>
</dbReference>
<dbReference type="EMBL" id="VSSQ01000130">
    <property type="protein sequence ID" value="MPL79793.1"/>
    <property type="molecule type" value="Genomic_DNA"/>
</dbReference>
<dbReference type="PANTHER" id="PTHR43026:SF1">
    <property type="entry name" value="2-HYDROXYACID DEHYDROGENASE HOMOLOG 1-RELATED"/>
    <property type="match status" value="1"/>
</dbReference>
<dbReference type="InterPro" id="IPR006140">
    <property type="entry name" value="D-isomer_DH_NAD-bd"/>
</dbReference>
<keyword evidence="5" id="KW-0670">Pyruvate</keyword>
<feature type="domain" description="D-isomer specific 2-hydroxyacid dehydrogenase catalytic" evidence="3">
    <location>
        <begin position="4"/>
        <end position="313"/>
    </location>
</feature>
<dbReference type="Gene3D" id="3.40.50.720">
    <property type="entry name" value="NAD(P)-binding Rossmann-like Domain"/>
    <property type="match status" value="2"/>
</dbReference>
<dbReference type="Pfam" id="PF00389">
    <property type="entry name" value="2-Hacid_dh"/>
    <property type="match status" value="1"/>
</dbReference>
<keyword evidence="5" id="KW-0560">Oxidoreductase</keyword>
<keyword evidence="2" id="KW-0520">NAD</keyword>
<gene>
    <name evidence="5" type="ORF">SDC9_25678</name>
</gene>